<evidence type="ECO:0000256" key="1">
    <source>
        <dbReference type="SAM" id="Coils"/>
    </source>
</evidence>
<feature type="transmembrane region" description="Helical" evidence="2">
    <location>
        <begin position="92"/>
        <end position="111"/>
    </location>
</feature>
<sequence>MKKEPIAKKLLKKLNLHISDDLKNVNTSNFNFNYLDGRLNYQEQKQDYLGSRLIDQQMDISKMQREQNSLKNKIKKLKSENKELKRRFTTQSIILGIWLMLIIVEIISKYLF</sequence>
<keyword evidence="2" id="KW-1133">Transmembrane helix</keyword>
<organism evidence="3 4">
    <name type="scientific">Companilactobacillus baiquanensis</name>
    <dbReference type="NCBI Taxonomy" id="2486005"/>
    <lineage>
        <taxon>Bacteria</taxon>
        <taxon>Bacillati</taxon>
        <taxon>Bacillota</taxon>
        <taxon>Bacilli</taxon>
        <taxon>Lactobacillales</taxon>
        <taxon>Lactobacillaceae</taxon>
        <taxon>Companilactobacillus</taxon>
    </lineage>
</organism>
<proteinExistence type="predicted"/>
<evidence type="ECO:0000313" key="3">
    <source>
        <dbReference type="EMBL" id="MFC6324028.1"/>
    </source>
</evidence>
<evidence type="ECO:0008006" key="5">
    <source>
        <dbReference type="Google" id="ProtNLM"/>
    </source>
</evidence>
<gene>
    <name evidence="3" type="ORF">ACFP1F_09780</name>
</gene>
<keyword evidence="2" id="KW-0472">Membrane</keyword>
<comment type="caution">
    <text evidence="3">The sequence shown here is derived from an EMBL/GenBank/DDBJ whole genome shotgun (WGS) entry which is preliminary data.</text>
</comment>
<keyword evidence="4" id="KW-1185">Reference proteome</keyword>
<reference evidence="4" key="1">
    <citation type="journal article" date="2019" name="Int. J. Syst. Evol. Microbiol.">
        <title>The Global Catalogue of Microorganisms (GCM) 10K type strain sequencing project: providing services to taxonomists for standard genome sequencing and annotation.</title>
        <authorList>
            <consortium name="The Broad Institute Genomics Platform"/>
            <consortium name="The Broad Institute Genome Sequencing Center for Infectious Disease"/>
            <person name="Wu L."/>
            <person name="Ma J."/>
        </authorList>
    </citation>
    <scope>NUCLEOTIDE SEQUENCE [LARGE SCALE GENOMIC DNA]</scope>
    <source>
        <strain evidence="4">CCM 8895</strain>
    </source>
</reference>
<dbReference type="RefSeq" id="WP_125593040.1">
    <property type="nucleotide sequence ID" value="NZ_JBHSSN010000015.1"/>
</dbReference>
<dbReference type="Proteomes" id="UP001596186">
    <property type="component" value="Unassembled WGS sequence"/>
</dbReference>
<evidence type="ECO:0000256" key="2">
    <source>
        <dbReference type="SAM" id="Phobius"/>
    </source>
</evidence>
<evidence type="ECO:0000313" key="4">
    <source>
        <dbReference type="Proteomes" id="UP001596186"/>
    </source>
</evidence>
<dbReference type="EMBL" id="JBHSSN010000015">
    <property type="protein sequence ID" value="MFC6324028.1"/>
    <property type="molecule type" value="Genomic_DNA"/>
</dbReference>
<keyword evidence="2" id="KW-0812">Transmembrane</keyword>
<protein>
    <recommendedName>
        <fullName evidence="5">DUF2951 family protein</fullName>
    </recommendedName>
</protein>
<feature type="coiled-coil region" evidence="1">
    <location>
        <begin position="53"/>
        <end position="87"/>
    </location>
</feature>
<keyword evidence="1" id="KW-0175">Coiled coil</keyword>
<accession>A0ABW1UZY7</accession>
<name>A0ABW1UZY7_9LACO</name>